<keyword evidence="9" id="KW-1185">Reference proteome</keyword>
<feature type="transmembrane region" description="Helical" evidence="6">
    <location>
        <begin position="58"/>
        <end position="77"/>
    </location>
</feature>
<evidence type="ECO:0000313" key="8">
    <source>
        <dbReference type="EMBL" id="KDO27698.1"/>
    </source>
</evidence>
<evidence type="ECO:0000256" key="5">
    <source>
        <dbReference type="ARBA" id="ARBA00023136"/>
    </source>
</evidence>
<evidence type="ECO:0000256" key="1">
    <source>
        <dbReference type="ARBA" id="ARBA00004141"/>
    </source>
</evidence>
<dbReference type="PANTHER" id="PTHR12385">
    <property type="entry name" value="CHOLINE TRANSPORTER-LIKE (SLC FAMILY 44)"/>
    <property type="match status" value="1"/>
</dbReference>
<feature type="transmembrane region" description="Helical" evidence="6">
    <location>
        <begin position="145"/>
        <end position="162"/>
    </location>
</feature>
<keyword evidence="5 6" id="KW-0472">Membrane</keyword>
<evidence type="ECO:0000313" key="9">
    <source>
        <dbReference type="Proteomes" id="UP000030745"/>
    </source>
</evidence>
<evidence type="ECO:0000256" key="7">
    <source>
        <dbReference type="SAM" id="MobiDB-lite"/>
    </source>
</evidence>
<keyword evidence="3 6" id="KW-0812">Transmembrane</keyword>
<dbReference type="EMBL" id="KK583215">
    <property type="protein sequence ID" value="KDO27698.1"/>
    <property type="molecule type" value="Genomic_DNA"/>
</dbReference>
<dbReference type="VEuPathDB" id="FungiDB:SPRG_07327"/>
<feature type="transmembrane region" description="Helical" evidence="6">
    <location>
        <begin position="366"/>
        <end position="387"/>
    </location>
</feature>
<comment type="subcellular location">
    <subcellularLocation>
        <location evidence="6">Cell membrane</location>
        <topology evidence="6">Multi-pass membrane protein</topology>
    </subcellularLocation>
    <subcellularLocation>
        <location evidence="1">Membrane</location>
        <topology evidence="1">Multi-pass membrane protein</topology>
    </subcellularLocation>
</comment>
<feature type="compositionally biased region" description="Basic and acidic residues" evidence="7">
    <location>
        <begin position="1"/>
        <end position="10"/>
    </location>
</feature>
<proteinExistence type="inferred from homology"/>
<comment type="similarity">
    <text evidence="2 6">Belongs to the CTL (choline transporter-like) family.</text>
</comment>
<feature type="transmembrane region" description="Helical" evidence="6">
    <location>
        <begin position="393"/>
        <end position="414"/>
    </location>
</feature>
<feature type="transmembrane region" description="Helical" evidence="6">
    <location>
        <begin position="168"/>
        <end position="192"/>
    </location>
</feature>
<dbReference type="Pfam" id="PF04515">
    <property type="entry name" value="Choline_transpo"/>
    <property type="match status" value="1"/>
</dbReference>
<evidence type="ECO:0000256" key="2">
    <source>
        <dbReference type="ARBA" id="ARBA00007168"/>
    </source>
</evidence>
<dbReference type="InterPro" id="IPR007603">
    <property type="entry name" value="Choline_transptr-like"/>
</dbReference>
<dbReference type="AlphaFoldDB" id="A0A067CB62"/>
<dbReference type="KEGG" id="spar:SPRG_07327"/>
<dbReference type="RefSeq" id="XP_012201507.1">
    <property type="nucleotide sequence ID" value="XM_012346117.1"/>
</dbReference>
<evidence type="ECO:0000256" key="6">
    <source>
        <dbReference type="RuleBase" id="RU368066"/>
    </source>
</evidence>
<reference evidence="8 9" key="1">
    <citation type="journal article" date="2013" name="PLoS Genet.">
        <title>Distinctive expansion of potential virulence genes in the genome of the oomycete fish pathogen Saprolegnia parasitica.</title>
        <authorList>
            <person name="Jiang R.H."/>
            <person name="de Bruijn I."/>
            <person name="Haas B.J."/>
            <person name="Belmonte R."/>
            <person name="Lobach L."/>
            <person name="Christie J."/>
            <person name="van den Ackerveken G."/>
            <person name="Bottin A."/>
            <person name="Bulone V."/>
            <person name="Diaz-Moreno S.M."/>
            <person name="Dumas B."/>
            <person name="Fan L."/>
            <person name="Gaulin E."/>
            <person name="Govers F."/>
            <person name="Grenville-Briggs L.J."/>
            <person name="Horner N.R."/>
            <person name="Levin J.Z."/>
            <person name="Mammella M."/>
            <person name="Meijer H.J."/>
            <person name="Morris P."/>
            <person name="Nusbaum C."/>
            <person name="Oome S."/>
            <person name="Phillips A.J."/>
            <person name="van Rooyen D."/>
            <person name="Rzeszutek E."/>
            <person name="Saraiva M."/>
            <person name="Secombes C.J."/>
            <person name="Seidl M.F."/>
            <person name="Snel B."/>
            <person name="Stassen J.H."/>
            <person name="Sykes S."/>
            <person name="Tripathy S."/>
            <person name="van den Berg H."/>
            <person name="Vega-Arreguin J.C."/>
            <person name="Wawra S."/>
            <person name="Young S.K."/>
            <person name="Zeng Q."/>
            <person name="Dieguez-Uribeondo J."/>
            <person name="Russ C."/>
            <person name="Tyler B.M."/>
            <person name="van West P."/>
        </authorList>
    </citation>
    <scope>NUCLEOTIDE SEQUENCE [LARGE SCALE GENOMIC DNA]</scope>
    <source>
        <strain evidence="8 9">CBS 223.65</strain>
    </source>
</reference>
<feature type="region of interest" description="Disordered" evidence="7">
    <location>
        <begin position="1"/>
        <end position="22"/>
    </location>
</feature>
<dbReference type="STRING" id="695850.A0A067CB62"/>
<sequence length="456" mass="50832">MLPEVEHDESVPTEAEMEDLTQSPTRDLQSLIPLDSSAVKRTVKPPPVLTLRPMNKDVMYGALFAMQCLITMILVVASPTYSQPRPDGVPYIGAMVIVGTIYSLLWVAFFFAAPKDLYIRVSTTLSFAGVAPMALVLLVSPTWTGFFVSLGVLALAFSDFIWTRKNKLGFDFVAVVFELDDGWSIGLLWLLFHFYWTSHLFKTLISVVVSGTVMYWYHHWGDDQPESPTVPMVLTSPRSSLRTASIEMEPKTNAPSANTIVLHYTRVAMTSVFGSVCLGALCSPIAHFFWTVLRMAKRDGSYRWLRGVVLPLAPRIDAFTQLYHKYTLSYVAAYSQSFYVAAAEVWSLFEECGIEAMVDDDLTSRLLLFAANSGAGCMGTLASLVLFGSHLQVYGTVLSFVVGYSVSSTATAMLNTAVKTLFVCFAQNPDRLSQLNPIIYHRYVRLSELKNFKERR</sequence>
<dbReference type="GO" id="GO:0022857">
    <property type="term" value="F:transmembrane transporter activity"/>
    <property type="evidence" value="ECO:0007669"/>
    <property type="project" value="UniProtKB-UniRule"/>
</dbReference>
<feature type="transmembrane region" description="Helical" evidence="6">
    <location>
        <begin position="89"/>
        <end position="111"/>
    </location>
</feature>
<dbReference type="OMA" id="RTYHKYS"/>
<gene>
    <name evidence="8" type="ORF">SPRG_07327</name>
</gene>
<dbReference type="GO" id="GO:0005886">
    <property type="term" value="C:plasma membrane"/>
    <property type="evidence" value="ECO:0007669"/>
    <property type="project" value="UniProtKB-SubCell"/>
</dbReference>
<organism evidence="8 9">
    <name type="scientific">Saprolegnia parasitica (strain CBS 223.65)</name>
    <dbReference type="NCBI Taxonomy" id="695850"/>
    <lineage>
        <taxon>Eukaryota</taxon>
        <taxon>Sar</taxon>
        <taxon>Stramenopiles</taxon>
        <taxon>Oomycota</taxon>
        <taxon>Saprolegniomycetes</taxon>
        <taxon>Saprolegniales</taxon>
        <taxon>Saprolegniaceae</taxon>
        <taxon>Saprolegnia</taxon>
    </lineage>
</organism>
<evidence type="ECO:0000256" key="4">
    <source>
        <dbReference type="ARBA" id="ARBA00022989"/>
    </source>
</evidence>
<protein>
    <recommendedName>
        <fullName evidence="6">Choline transporter-like protein</fullName>
    </recommendedName>
</protein>
<keyword evidence="4 6" id="KW-1133">Transmembrane helix</keyword>
<name>A0A067CB62_SAPPC</name>
<dbReference type="GeneID" id="24129606"/>
<dbReference type="Proteomes" id="UP000030745">
    <property type="component" value="Unassembled WGS sequence"/>
</dbReference>
<feature type="transmembrane region" description="Helical" evidence="6">
    <location>
        <begin position="199"/>
        <end position="217"/>
    </location>
</feature>
<accession>A0A067CB62</accession>
<feature type="transmembrane region" description="Helical" evidence="6">
    <location>
        <begin position="272"/>
        <end position="293"/>
    </location>
</feature>
<dbReference type="PANTHER" id="PTHR12385:SF4">
    <property type="entry name" value="PROTEIN PNS1"/>
    <property type="match status" value="1"/>
</dbReference>
<comment type="function">
    <text evidence="6">Choline transporter.</text>
</comment>
<dbReference type="OrthoDB" id="44736at2759"/>
<evidence type="ECO:0000256" key="3">
    <source>
        <dbReference type="ARBA" id="ARBA00022692"/>
    </source>
</evidence>